<reference evidence="1" key="1">
    <citation type="submission" date="2012-10" db="EMBL/GenBank/DDBJ databases">
        <authorList>
            <person name="Harkins D.M."/>
            <person name="Durkin A.S."/>
            <person name="Brinkac L.M."/>
            <person name="Haft D.H."/>
            <person name="Selengut J.D."/>
            <person name="Sanka R."/>
            <person name="DePew J."/>
            <person name="Purushe J."/>
            <person name="Matthias M.A."/>
            <person name="Vinetz J.M."/>
            <person name="Sutton G.G."/>
            <person name="Nierman W.C."/>
            <person name="Fouts D.E."/>
        </authorList>
    </citation>
    <scope>NUCLEOTIDE SEQUENCE [LARGE SCALE GENOMIC DNA]</scope>
    <source>
        <strain evidence="1">MOR084</strain>
    </source>
</reference>
<organism evidence="1 2">
    <name type="scientific">Leptospira santarosai str. MOR084</name>
    <dbReference type="NCBI Taxonomy" id="1049984"/>
    <lineage>
        <taxon>Bacteria</taxon>
        <taxon>Pseudomonadati</taxon>
        <taxon>Spirochaetota</taxon>
        <taxon>Spirochaetia</taxon>
        <taxon>Leptospirales</taxon>
        <taxon>Leptospiraceae</taxon>
        <taxon>Leptospira</taxon>
    </lineage>
</organism>
<dbReference type="EMBL" id="AHON02000027">
    <property type="protein sequence ID" value="EKO34865.1"/>
    <property type="molecule type" value="Genomic_DNA"/>
</dbReference>
<name>A0A0E2BHQ6_9LEPT</name>
<accession>A0A0E2BHQ6</accession>
<proteinExistence type="predicted"/>
<evidence type="ECO:0000313" key="1">
    <source>
        <dbReference type="EMBL" id="EKO34865.1"/>
    </source>
</evidence>
<comment type="caution">
    <text evidence="1">The sequence shown here is derived from an EMBL/GenBank/DDBJ whole genome shotgun (WGS) entry which is preliminary data.</text>
</comment>
<sequence length="46" mass="5519">MLSFSKDHSAGFGTRRKFKMNFPTMIIAKQWFYVKIRSVNFYLLVL</sequence>
<evidence type="ECO:0000313" key="2">
    <source>
        <dbReference type="Proteomes" id="UP000006329"/>
    </source>
</evidence>
<keyword evidence="2" id="KW-1185">Reference proteome</keyword>
<dbReference type="AlphaFoldDB" id="A0A0E2BHQ6"/>
<dbReference type="Proteomes" id="UP000006329">
    <property type="component" value="Unassembled WGS sequence"/>
</dbReference>
<gene>
    <name evidence="1" type="ORF">LEP1GSC179_1514</name>
</gene>
<protein>
    <submittedName>
        <fullName evidence="1">Uncharacterized protein</fullName>
    </submittedName>
</protein>